<dbReference type="GeneID" id="101855043"/>
<feature type="region of interest" description="Disordered" evidence="1">
    <location>
        <begin position="107"/>
        <end position="210"/>
    </location>
</feature>
<dbReference type="PANTHER" id="PTHR21505">
    <property type="entry name" value="MADF DOMAIN-CONTAINING PROTEIN-RELATED"/>
    <property type="match status" value="1"/>
</dbReference>
<dbReference type="SMART" id="SM00595">
    <property type="entry name" value="MADF"/>
    <property type="match status" value="1"/>
</dbReference>
<dbReference type="PROSITE" id="PS51029">
    <property type="entry name" value="MADF"/>
    <property type="match status" value="1"/>
</dbReference>
<feature type="domain" description="MADF" evidence="2">
    <location>
        <begin position="11"/>
        <end position="106"/>
    </location>
</feature>
<dbReference type="Proteomes" id="UP000694888">
    <property type="component" value="Unplaced"/>
</dbReference>
<evidence type="ECO:0000313" key="3">
    <source>
        <dbReference type="Proteomes" id="UP000694888"/>
    </source>
</evidence>
<dbReference type="RefSeq" id="XP_005105586.1">
    <property type="nucleotide sequence ID" value="XM_005105529.3"/>
</dbReference>
<keyword evidence="3" id="KW-1185">Reference proteome</keyword>
<evidence type="ECO:0000259" key="2">
    <source>
        <dbReference type="PROSITE" id="PS51029"/>
    </source>
</evidence>
<sequence>MSAWNKQVVLQFIKLYESLPCLWKVKSKAYSNKLTKELAYAKLIEFCQKHQESADKHFVVNKINNLRSSFRKELKKVERLNAGPVRAYRPKLWYYDHLMFVKDQEIPGRGRSSLGSDHVPLPSTRDDAIEKEEPMSPEAPSEYSIGSAASEEHQTDPVTSHVSFQVSPHLSSPGSSPGSSSQVFQSIVRPTPTAPTAKRPSKRKHGEDDEVLNVSRARLLNPPTPMTLEDENDAFGKTISHLLRGVTREQRIHARKLMFEVMYEAELGNLSRFSCVVVAASDTDTCSKSPQTSGCPTNQQHT</sequence>
<feature type="compositionally biased region" description="Polar residues" evidence="1">
    <location>
        <begin position="156"/>
        <end position="170"/>
    </location>
</feature>
<gene>
    <name evidence="4" type="primary">LOC101855043</name>
</gene>
<evidence type="ECO:0000256" key="1">
    <source>
        <dbReference type="SAM" id="MobiDB-lite"/>
    </source>
</evidence>
<dbReference type="PANTHER" id="PTHR21505:SF8">
    <property type="entry name" value="DPT-YFP REPRESSOR BY OVEREXPRESSION, ISOFORM D-RELATED"/>
    <property type="match status" value="1"/>
</dbReference>
<name>A0ABM0K029_APLCA</name>
<evidence type="ECO:0000313" key="4">
    <source>
        <dbReference type="RefSeq" id="XP_005105586.1"/>
    </source>
</evidence>
<protein>
    <submittedName>
        <fullName evidence="4">Uncharacterized protein LOC101855043</fullName>
    </submittedName>
</protein>
<feature type="compositionally biased region" description="Basic and acidic residues" evidence="1">
    <location>
        <begin position="124"/>
        <end position="134"/>
    </location>
</feature>
<reference evidence="4" key="1">
    <citation type="submission" date="2025-08" db="UniProtKB">
        <authorList>
            <consortium name="RefSeq"/>
        </authorList>
    </citation>
    <scope>IDENTIFICATION</scope>
</reference>
<dbReference type="InterPro" id="IPR006578">
    <property type="entry name" value="MADF-dom"/>
</dbReference>
<proteinExistence type="predicted"/>
<organism evidence="3 4">
    <name type="scientific">Aplysia californica</name>
    <name type="common">California sea hare</name>
    <dbReference type="NCBI Taxonomy" id="6500"/>
    <lineage>
        <taxon>Eukaryota</taxon>
        <taxon>Metazoa</taxon>
        <taxon>Spiralia</taxon>
        <taxon>Lophotrochozoa</taxon>
        <taxon>Mollusca</taxon>
        <taxon>Gastropoda</taxon>
        <taxon>Heterobranchia</taxon>
        <taxon>Euthyneura</taxon>
        <taxon>Tectipleura</taxon>
        <taxon>Aplysiida</taxon>
        <taxon>Aplysioidea</taxon>
        <taxon>Aplysiidae</taxon>
        <taxon>Aplysia</taxon>
    </lineage>
</organism>
<dbReference type="Pfam" id="PF10545">
    <property type="entry name" value="MADF_DNA_bdg"/>
    <property type="match status" value="1"/>
</dbReference>
<feature type="compositionally biased region" description="Low complexity" evidence="1">
    <location>
        <begin position="171"/>
        <end position="181"/>
    </location>
</feature>
<accession>A0ABM0K029</accession>